<keyword evidence="2 4" id="KW-0863">Zinc-finger</keyword>
<gene>
    <name evidence="6" type="ORF">Rsub_01740</name>
</gene>
<dbReference type="SUPFAM" id="SSF144232">
    <property type="entry name" value="HIT/MYND zinc finger-like"/>
    <property type="match status" value="1"/>
</dbReference>
<dbReference type="InterPro" id="IPR011989">
    <property type="entry name" value="ARM-like"/>
</dbReference>
<dbReference type="PROSITE" id="PS50865">
    <property type="entry name" value="ZF_MYND_2"/>
    <property type="match status" value="1"/>
</dbReference>
<evidence type="ECO:0000256" key="3">
    <source>
        <dbReference type="ARBA" id="ARBA00022833"/>
    </source>
</evidence>
<dbReference type="InterPro" id="IPR016024">
    <property type="entry name" value="ARM-type_fold"/>
</dbReference>
<proteinExistence type="predicted"/>
<dbReference type="GO" id="GO:0008270">
    <property type="term" value="F:zinc ion binding"/>
    <property type="evidence" value="ECO:0007669"/>
    <property type="project" value="UniProtKB-KW"/>
</dbReference>
<comment type="caution">
    <text evidence="6">The sequence shown here is derived from an EMBL/GenBank/DDBJ whole genome shotgun (WGS) entry which is preliminary data.</text>
</comment>
<evidence type="ECO:0000259" key="5">
    <source>
        <dbReference type="PROSITE" id="PS50865"/>
    </source>
</evidence>
<dbReference type="InterPro" id="IPR002893">
    <property type="entry name" value="Znf_MYND"/>
</dbReference>
<dbReference type="Gene3D" id="1.25.10.10">
    <property type="entry name" value="Leucine-rich Repeat Variant"/>
    <property type="match status" value="2"/>
</dbReference>
<keyword evidence="7" id="KW-1185">Reference proteome</keyword>
<dbReference type="SUPFAM" id="SSF48371">
    <property type="entry name" value="ARM repeat"/>
    <property type="match status" value="1"/>
</dbReference>
<dbReference type="Proteomes" id="UP000247498">
    <property type="component" value="Unassembled WGS sequence"/>
</dbReference>
<dbReference type="AlphaFoldDB" id="A0A2V0NNN5"/>
<organism evidence="6 7">
    <name type="scientific">Raphidocelis subcapitata</name>
    <dbReference type="NCBI Taxonomy" id="307507"/>
    <lineage>
        <taxon>Eukaryota</taxon>
        <taxon>Viridiplantae</taxon>
        <taxon>Chlorophyta</taxon>
        <taxon>core chlorophytes</taxon>
        <taxon>Chlorophyceae</taxon>
        <taxon>CS clade</taxon>
        <taxon>Sphaeropleales</taxon>
        <taxon>Selenastraceae</taxon>
        <taxon>Raphidocelis</taxon>
    </lineage>
</organism>
<evidence type="ECO:0000256" key="1">
    <source>
        <dbReference type="ARBA" id="ARBA00022723"/>
    </source>
</evidence>
<dbReference type="Pfam" id="PF01753">
    <property type="entry name" value="zf-MYND"/>
    <property type="match status" value="1"/>
</dbReference>
<keyword evidence="3" id="KW-0862">Zinc</keyword>
<dbReference type="OrthoDB" id="341421at2759"/>
<dbReference type="Gene3D" id="6.10.140.2220">
    <property type="match status" value="1"/>
</dbReference>
<evidence type="ECO:0000313" key="7">
    <source>
        <dbReference type="Proteomes" id="UP000247498"/>
    </source>
</evidence>
<evidence type="ECO:0000256" key="2">
    <source>
        <dbReference type="ARBA" id="ARBA00022771"/>
    </source>
</evidence>
<evidence type="ECO:0000313" key="6">
    <source>
        <dbReference type="EMBL" id="GBF88839.1"/>
    </source>
</evidence>
<feature type="domain" description="MYND-type" evidence="5">
    <location>
        <begin position="338"/>
        <end position="387"/>
    </location>
</feature>
<keyword evidence="1" id="KW-0479">Metal-binding</keyword>
<name>A0A2V0NNN5_9CHLO</name>
<sequence length="405" mass="39475">MSRPSPSAPNIPRLVEQLSSTDASTAAGALESVARAAARNDRDALRLAEGGAVPALVRALQSRDERAANNAAAALACVARVSADTVVEAAGSALVAALSRVDSDVAANAAAAFVVIAERNPFSVAADPCALQALVSALLSTNDRTVGNAAAALGVCATTSPSLARLVADAPGALARLCAVNSVSVTLAVCLLGDIAETGGDDLAVRIVSTPGATGALTRALLSGELDAARAAASLLSSASEAGPEHARAAATPDVLAALAAAAGRAGQAVNCIGALHRIAEASTQLALRVASTPGASAALLAALIGSDVRAGANAARALFPIFNADAAEADAVRPHACTGCGLQGESAGAGRLRPCAGCSGKGPAGRVLYCGADCQRAHWPAHKAYCKRAAAAAAADEAAPGGAA</sequence>
<dbReference type="InParanoid" id="A0A2V0NNN5"/>
<reference evidence="6 7" key="1">
    <citation type="journal article" date="2018" name="Sci. Rep.">
        <title>Raphidocelis subcapitata (=Pseudokirchneriella subcapitata) provides an insight into genome evolution and environmental adaptations in the Sphaeropleales.</title>
        <authorList>
            <person name="Suzuki S."/>
            <person name="Yamaguchi H."/>
            <person name="Nakajima N."/>
            <person name="Kawachi M."/>
        </authorList>
    </citation>
    <scope>NUCLEOTIDE SEQUENCE [LARGE SCALE GENOMIC DNA]</scope>
    <source>
        <strain evidence="6 7">NIES-35</strain>
    </source>
</reference>
<protein>
    <recommendedName>
        <fullName evidence="5">MYND-type domain-containing protein</fullName>
    </recommendedName>
</protein>
<evidence type="ECO:0000256" key="4">
    <source>
        <dbReference type="PROSITE-ProRule" id="PRU00134"/>
    </source>
</evidence>
<accession>A0A2V0NNN5</accession>
<dbReference type="EMBL" id="BDRX01000006">
    <property type="protein sequence ID" value="GBF88839.1"/>
    <property type="molecule type" value="Genomic_DNA"/>
</dbReference>